<dbReference type="OrthoDB" id="5452160at2759"/>
<evidence type="ECO:0000313" key="2">
    <source>
        <dbReference type="EMBL" id="EJT75632.1"/>
    </source>
</evidence>
<accession>J3NWA0</accession>
<evidence type="ECO:0000256" key="1">
    <source>
        <dbReference type="SAM" id="SignalP"/>
    </source>
</evidence>
<proteinExistence type="predicted"/>
<evidence type="ECO:0000313" key="3">
    <source>
        <dbReference type="EnsemblFungi" id="EJT75632"/>
    </source>
</evidence>
<name>J3NWA0_GAET3</name>
<reference evidence="2" key="3">
    <citation type="submission" date="2010-09" db="EMBL/GenBank/DDBJ databases">
        <title>Annotation of Gaeumannomyces graminis var. tritici R3-111a-1.</title>
        <authorList>
            <consortium name="The Broad Institute Genome Sequencing Platform"/>
            <person name="Ma L.-J."/>
            <person name="Dead R."/>
            <person name="Young S.K."/>
            <person name="Zeng Q."/>
            <person name="Gargeya S."/>
            <person name="Fitzgerald M."/>
            <person name="Haas B."/>
            <person name="Abouelleil A."/>
            <person name="Alvarado L."/>
            <person name="Arachchi H.M."/>
            <person name="Berlin A."/>
            <person name="Brown A."/>
            <person name="Chapman S.B."/>
            <person name="Chen Z."/>
            <person name="Dunbar C."/>
            <person name="Freedman E."/>
            <person name="Gearin G."/>
            <person name="Gellesch M."/>
            <person name="Goldberg J."/>
            <person name="Griggs A."/>
            <person name="Gujja S."/>
            <person name="Heiman D."/>
            <person name="Howarth C."/>
            <person name="Larson L."/>
            <person name="Lui A."/>
            <person name="MacDonald P.J.P."/>
            <person name="Mehta T."/>
            <person name="Montmayeur A."/>
            <person name="Murphy C."/>
            <person name="Neiman D."/>
            <person name="Pearson M."/>
            <person name="Priest M."/>
            <person name="Roberts A."/>
            <person name="Saif S."/>
            <person name="Shea T."/>
            <person name="Shenoy N."/>
            <person name="Sisk P."/>
            <person name="Stolte C."/>
            <person name="Sykes S."/>
            <person name="Yandava C."/>
            <person name="Wortman J."/>
            <person name="Nusbaum C."/>
            <person name="Birren B."/>
        </authorList>
    </citation>
    <scope>NUCLEOTIDE SEQUENCE</scope>
    <source>
        <strain evidence="2">R3-111a-1</strain>
    </source>
</reference>
<reference evidence="2" key="2">
    <citation type="submission" date="2010-07" db="EMBL/GenBank/DDBJ databases">
        <authorList>
            <consortium name="The Broad Institute Genome Sequencing Platform"/>
            <consortium name="Broad Institute Genome Sequencing Center for Infectious Disease"/>
            <person name="Ma L.-J."/>
            <person name="Dead R."/>
            <person name="Young S."/>
            <person name="Zeng Q."/>
            <person name="Koehrsen M."/>
            <person name="Alvarado L."/>
            <person name="Berlin A."/>
            <person name="Chapman S.B."/>
            <person name="Chen Z."/>
            <person name="Freedman E."/>
            <person name="Gellesch M."/>
            <person name="Goldberg J."/>
            <person name="Griggs A."/>
            <person name="Gujja S."/>
            <person name="Heilman E.R."/>
            <person name="Heiman D."/>
            <person name="Hepburn T."/>
            <person name="Howarth C."/>
            <person name="Jen D."/>
            <person name="Larson L."/>
            <person name="Mehta T."/>
            <person name="Neiman D."/>
            <person name="Pearson M."/>
            <person name="Roberts A."/>
            <person name="Saif S."/>
            <person name="Shea T."/>
            <person name="Shenoy N."/>
            <person name="Sisk P."/>
            <person name="Stolte C."/>
            <person name="Sykes S."/>
            <person name="Walk T."/>
            <person name="White J."/>
            <person name="Yandava C."/>
            <person name="Haas B."/>
            <person name="Nusbaum C."/>
            <person name="Birren B."/>
        </authorList>
    </citation>
    <scope>NUCLEOTIDE SEQUENCE</scope>
    <source>
        <strain evidence="2">R3-111a-1</strain>
    </source>
</reference>
<evidence type="ECO:0008006" key="5">
    <source>
        <dbReference type="Google" id="ProtNLM"/>
    </source>
</evidence>
<feature type="signal peptide" evidence="1">
    <location>
        <begin position="1"/>
        <end position="21"/>
    </location>
</feature>
<sequence length="157" mass="16528">MVSMAKLAVLATAVLGRAATAAPASASAPPPVVEAAPMPPGGIPNTPVPSSALAARDVDGLSKRALTEIQFWKDTHFRGEYVLTGFESGLCYTFTGTWDHWNKAVSSVDIISGGPCWVYEGVRCDIASLGPITYGTPIAELGKFDWDNRFGSVTCHA</sequence>
<dbReference type="HOGENOM" id="CLU_138671_0_0_1"/>
<dbReference type="Gene3D" id="2.60.20.10">
    <property type="entry name" value="Crystallins"/>
    <property type="match status" value="1"/>
</dbReference>
<dbReference type="VEuPathDB" id="FungiDB:GGTG_05565"/>
<reference evidence="3" key="4">
    <citation type="journal article" date="2015" name="G3 (Bethesda)">
        <title>Genome sequences of three phytopathogenic species of the Magnaporthaceae family of fungi.</title>
        <authorList>
            <person name="Okagaki L.H."/>
            <person name="Nunes C.C."/>
            <person name="Sailsbery J."/>
            <person name="Clay B."/>
            <person name="Brown D."/>
            <person name="John T."/>
            <person name="Oh Y."/>
            <person name="Young N."/>
            <person name="Fitzgerald M."/>
            <person name="Haas B.J."/>
            <person name="Zeng Q."/>
            <person name="Young S."/>
            <person name="Adiconis X."/>
            <person name="Fan L."/>
            <person name="Levin J.Z."/>
            <person name="Mitchell T.K."/>
            <person name="Okubara P.A."/>
            <person name="Farman M.L."/>
            <person name="Kohn L.M."/>
            <person name="Birren B."/>
            <person name="Ma L.-J."/>
            <person name="Dean R.A."/>
        </authorList>
    </citation>
    <scope>NUCLEOTIDE SEQUENCE</scope>
    <source>
        <strain evidence="3">R3-111a-1</strain>
    </source>
</reference>
<dbReference type="eggNOG" id="ENOG502RN42">
    <property type="taxonomic scope" value="Eukaryota"/>
</dbReference>
<dbReference type="EMBL" id="GL385397">
    <property type="protein sequence ID" value="EJT75632.1"/>
    <property type="molecule type" value="Genomic_DNA"/>
</dbReference>
<feature type="chain" id="PRO_5015094486" description="Beta/gamma crystallin 'Greek key' domain-containing protein" evidence="1">
    <location>
        <begin position="22"/>
        <end position="157"/>
    </location>
</feature>
<dbReference type="Proteomes" id="UP000006039">
    <property type="component" value="Unassembled WGS sequence"/>
</dbReference>
<keyword evidence="4" id="KW-1185">Reference proteome</keyword>
<dbReference type="EnsemblFungi" id="EJT75632">
    <property type="protein sequence ID" value="EJT75632"/>
    <property type="gene ID" value="GGTG_05565"/>
</dbReference>
<reference evidence="4" key="1">
    <citation type="submission" date="2010-07" db="EMBL/GenBank/DDBJ databases">
        <title>The genome sequence of Gaeumannomyces graminis var. tritici strain R3-111a-1.</title>
        <authorList>
            <consortium name="The Broad Institute Genome Sequencing Platform"/>
            <person name="Ma L.-J."/>
            <person name="Dead R."/>
            <person name="Young S."/>
            <person name="Zeng Q."/>
            <person name="Koehrsen M."/>
            <person name="Alvarado L."/>
            <person name="Berlin A."/>
            <person name="Chapman S.B."/>
            <person name="Chen Z."/>
            <person name="Freedman E."/>
            <person name="Gellesch M."/>
            <person name="Goldberg J."/>
            <person name="Griggs A."/>
            <person name="Gujja S."/>
            <person name="Heilman E.R."/>
            <person name="Heiman D."/>
            <person name="Hepburn T."/>
            <person name="Howarth C."/>
            <person name="Jen D."/>
            <person name="Larson L."/>
            <person name="Mehta T."/>
            <person name="Neiman D."/>
            <person name="Pearson M."/>
            <person name="Roberts A."/>
            <person name="Saif S."/>
            <person name="Shea T."/>
            <person name="Shenoy N."/>
            <person name="Sisk P."/>
            <person name="Stolte C."/>
            <person name="Sykes S."/>
            <person name="Walk T."/>
            <person name="White J."/>
            <person name="Yandava C."/>
            <person name="Haas B."/>
            <person name="Nusbaum C."/>
            <person name="Birren B."/>
        </authorList>
    </citation>
    <scope>NUCLEOTIDE SEQUENCE [LARGE SCALE GENOMIC DNA]</scope>
    <source>
        <strain evidence="4">R3-111a-1</strain>
    </source>
</reference>
<evidence type="ECO:0000313" key="4">
    <source>
        <dbReference type="Proteomes" id="UP000006039"/>
    </source>
</evidence>
<dbReference type="GeneID" id="20346023"/>
<gene>
    <name evidence="3" type="primary">20346023</name>
    <name evidence="2" type="ORF">GGTG_05565</name>
</gene>
<keyword evidence="1" id="KW-0732">Signal</keyword>
<organism evidence="2">
    <name type="scientific">Gaeumannomyces tritici (strain R3-111a-1)</name>
    <name type="common">Wheat and barley take-all root rot fungus</name>
    <name type="synonym">Gaeumannomyces graminis var. tritici</name>
    <dbReference type="NCBI Taxonomy" id="644352"/>
    <lineage>
        <taxon>Eukaryota</taxon>
        <taxon>Fungi</taxon>
        <taxon>Dikarya</taxon>
        <taxon>Ascomycota</taxon>
        <taxon>Pezizomycotina</taxon>
        <taxon>Sordariomycetes</taxon>
        <taxon>Sordariomycetidae</taxon>
        <taxon>Magnaporthales</taxon>
        <taxon>Magnaporthaceae</taxon>
        <taxon>Gaeumannomyces</taxon>
    </lineage>
</organism>
<dbReference type="AlphaFoldDB" id="J3NWA0"/>
<reference evidence="3" key="5">
    <citation type="submission" date="2018-04" db="UniProtKB">
        <authorList>
            <consortium name="EnsemblFungi"/>
        </authorList>
    </citation>
    <scope>IDENTIFICATION</scope>
    <source>
        <strain evidence="3">R3-111a-1</strain>
    </source>
</reference>
<protein>
    <recommendedName>
        <fullName evidence="5">Beta/gamma crystallin 'Greek key' domain-containing protein</fullName>
    </recommendedName>
</protein>
<dbReference type="RefSeq" id="XP_009221632.1">
    <property type="nucleotide sequence ID" value="XM_009223368.1"/>
</dbReference>